<feature type="non-terminal residue" evidence="1">
    <location>
        <position position="1"/>
    </location>
</feature>
<dbReference type="AlphaFoldDB" id="A0A382C217"/>
<evidence type="ECO:0000313" key="1">
    <source>
        <dbReference type="EMBL" id="SVB20125.1"/>
    </source>
</evidence>
<accession>A0A382C217</accession>
<dbReference type="EMBL" id="UINC01032447">
    <property type="protein sequence ID" value="SVB20125.1"/>
    <property type="molecule type" value="Genomic_DNA"/>
</dbReference>
<name>A0A382C217_9ZZZZ</name>
<organism evidence="1">
    <name type="scientific">marine metagenome</name>
    <dbReference type="NCBI Taxonomy" id="408172"/>
    <lineage>
        <taxon>unclassified sequences</taxon>
        <taxon>metagenomes</taxon>
        <taxon>ecological metagenomes</taxon>
    </lineage>
</organism>
<reference evidence="1" key="1">
    <citation type="submission" date="2018-05" db="EMBL/GenBank/DDBJ databases">
        <authorList>
            <person name="Lanie J.A."/>
            <person name="Ng W.-L."/>
            <person name="Kazmierczak K.M."/>
            <person name="Andrzejewski T.M."/>
            <person name="Davidsen T.M."/>
            <person name="Wayne K.J."/>
            <person name="Tettelin H."/>
            <person name="Glass J.I."/>
            <person name="Rusch D."/>
            <person name="Podicherti R."/>
            <person name="Tsui H.-C.T."/>
            <person name="Winkler M.E."/>
        </authorList>
    </citation>
    <scope>NUCLEOTIDE SEQUENCE</scope>
</reference>
<dbReference type="PANTHER" id="PTHR16897:SF2">
    <property type="entry name" value="OS03G0226600 PROTEIN"/>
    <property type="match status" value="1"/>
</dbReference>
<proteinExistence type="predicted"/>
<gene>
    <name evidence="1" type="ORF">METZ01_LOCUS172979</name>
</gene>
<protein>
    <recommendedName>
        <fullName evidence="2">Fibronectin type-III domain-containing protein</fullName>
    </recommendedName>
</protein>
<dbReference type="PANTHER" id="PTHR16897">
    <property type="entry name" value="OS10G0105400 PROTEIN"/>
    <property type="match status" value="1"/>
</dbReference>
<dbReference type="Gene3D" id="2.60.40.10">
    <property type="entry name" value="Immunoglobulins"/>
    <property type="match status" value="3"/>
</dbReference>
<evidence type="ECO:0008006" key="2">
    <source>
        <dbReference type="Google" id="ProtNLM"/>
    </source>
</evidence>
<dbReference type="InterPro" id="IPR036116">
    <property type="entry name" value="FN3_sf"/>
</dbReference>
<dbReference type="SUPFAM" id="SSF49265">
    <property type="entry name" value="Fibronectin type III"/>
    <property type="match status" value="1"/>
</dbReference>
<feature type="non-terminal residue" evidence="1">
    <location>
        <position position="671"/>
    </location>
</feature>
<sequence>HGTDTSPGSDIDFYEVGLGTAAGDSNIIDWYLTTDTLITADTLDLTDGETYFVSVRVTDVAGNHSTVFSGDGILIDVTPPLLGSVNDGSGDDIEYTSSTTTLSANWSGFSDTVSSIVNYEVALGDTAADNIVAWTSVGTATANTFENISLTNAIEYYFNVRATDLAGNVSPIVTSDGITIDIGPPVVGAVDDGLDGDESWTNSADTLELSWHDFDDSLSGIANYEYAFGFSPGASTVVPWTNADTNTAITAIGLTLIHGATYYGSVRATDYMGFVSTVAVSNGILVDTFSPTVGLPIDGGAEDLDYQGPSDTLAIHWTGNDTREIAYYQYSVGTTPGDTNVTPWTNNGTATSVVITDFVLTHETVYYANVQAYDMAGNMSSVQSSDGITADLSAPTVGWVNDGLSDDETFTASTTTLVANWNDFADTTSGIQYYEYAVGTTPGLSDVSGAWVSVGTNTSFSATFTLDETITYYISIRATDNVNNISELVTSNGITTDFTGPQGTWAIDGDSSDIDWQNFTDTYSGYWLHFIEEGSGFKTHEYALHNNDNSQYVTSWTATLDTFCVISGLSLVESQTYSLHIRGIDSVDNVGTVLMSDGVLVDLSAPAVPLNLVGWFSTERIYLEWTANTEPDLDHYSIYGGTEMNPTTLLSTTADFTAEAFASGFEDGTTY</sequence>
<dbReference type="InterPro" id="IPR013783">
    <property type="entry name" value="Ig-like_fold"/>
</dbReference>